<reference evidence="2" key="1">
    <citation type="submission" date="2022-07" db="EMBL/GenBank/DDBJ databases">
        <authorList>
            <person name="Macas J."/>
            <person name="Novak P."/>
            <person name="Neumann P."/>
        </authorList>
    </citation>
    <scope>NUCLEOTIDE SEQUENCE</scope>
</reference>
<dbReference type="EMBL" id="CAMAPE010000038">
    <property type="protein sequence ID" value="CAH9100224.1"/>
    <property type="molecule type" value="Genomic_DNA"/>
</dbReference>
<proteinExistence type="predicted"/>
<sequence length="121" mass="13716">MLSDAAAWDPPVSHGLHRSQCSTHTRSPQVSILCSGCASSPFERLPFLSGQLLSDLSELLRCLIRESLVLAIRIQLFQVEARVLLPAPLPRVIDREGRRGSCFHSYFKCINCSWIFEQYFH</sequence>
<dbReference type="Proteomes" id="UP001152484">
    <property type="component" value="Unassembled WGS sequence"/>
</dbReference>
<keyword evidence="3" id="KW-1185">Reference proteome</keyword>
<dbReference type="OrthoDB" id="1325317at2759"/>
<organism evidence="2 3">
    <name type="scientific">Cuscuta europaea</name>
    <name type="common">European dodder</name>
    <dbReference type="NCBI Taxonomy" id="41803"/>
    <lineage>
        <taxon>Eukaryota</taxon>
        <taxon>Viridiplantae</taxon>
        <taxon>Streptophyta</taxon>
        <taxon>Embryophyta</taxon>
        <taxon>Tracheophyta</taxon>
        <taxon>Spermatophyta</taxon>
        <taxon>Magnoliopsida</taxon>
        <taxon>eudicotyledons</taxon>
        <taxon>Gunneridae</taxon>
        <taxon>Pentapetalae</taxon>
        <taxon>asterids</taxon>
        <taxon>lamiids</taxon>
        <taxon>Solanales</taxon>
        <taxon>Convolvulaceae</taxon>
        <taxon>Cuscuteae</taxon>
        <taxon>Cuscuta</taxon>
        <taxon>Cuscuta subgen. Cuscuta</taxon>
    </lineage>
</organism>
<name>A0A9P1EET5_CUSEU</name>
<accession>A0A9P1EET5</accession>
<protein>
    <submittedName>
        <fullName evidence="2">Uncharacterized protein</fullName>
    </submittedName>
</protein>
<evidence type="ECO:0000313" key="2">
    <source>
        <dbReference type="EMBL" id="CAH9100224.1"/>
    </source>
</evidence>
<dbReference type="AlphaFoldDB" id="A0A9P1EET5"/>
<feature type="region of interest" description="Disordered" evidence="1">
    <location>
        <begin position="1"/>
        <end position="22"/>
    </location>
</feature>
<gene>
    <name evidence="2" type="ORF">CEURO_LOCUS14829</name>
</gene>
<evidence type="ECO:0000313" key="3">
    <source>
        <dbReference type="Proteomes" id="UP001152484"/>
    </source>
</evidence>
<comment type="caution">
    <text evidence="2">The sequence shown here is derived from an EMBL/GenBank/DDBJ whole genome shotgun (WGS) entry which is preliminary data.</text>
</comment>
<evidence type="ECO:0000256" key="1">
    <source>
        <dbReference type="SAM" id="MobiDB-lite"/>
    </source>
</evidence>